<name>A0A0V0GP16_SOLCH</name>
<evidence type="ECO:0000313" key="1">
    <source>
        <dbReference type="EMBL" id="JAP09024.1"/>
    </source>
</evidence>
<protein>
    <submittedName>
        <fullName evidence="1">Putative ovule protein</fullName>
    </submittedName>
</protein>
<sequence>PCFTSRKIVSCTQRSSVLHIQRFFLWYNINKTNTTFDYWYMECSTGNLTLCSNFGLTSKGTYVYYQYVDKSI</sequence>
<dbReference type="EMBL" id="GEDG01035813">
    <property type="protein sequence ID" value="JAP09024.1"/>
    <property type="molecule type" value="Transcribed_RNA"/>
</dbReference>
<reference evidence="1" key="1">
    <citation type="submission" date="2015-12" db="EMBL/GenBank/DDBJ databases">
        <title>Gene expression during late stages of embryo sac development: a critical building block for successful pollen-pistil interactions.</title>
        <authorList>
            <person name="Liu Y."/>
            <person name="Joly V."/>
            <person name="Sabar M."/>
            <person name="Matton D.P."/>
        </authorList>
    </citation>
    <scope>NUCLEOTIDE SEQUENCE</scope>
</reference>
<proteinExistence type="predicted"/>
<dbReference type="AlphaFoldDB" id="A0A0V0GP16"/>
<organism evidence="1">
    <name type="scientific">Solanum chacoense</name>
    <name type="common">Chaco potato</name>
    <dbReference type="NCBI Taxonomy" id="4108"/>
    <lineage>
        <taxon>Eukaryota</taxon>
        <taxon>Viridiplantae</taxon>
        <taxon>Streptophyta</taxon>
        <taxon>Embryophyta</taxon>
        <taxon>Tracheophyta</taxon>
        <taxon>Spermatophyta</taxon>
        <taxon>Magnoliopsida</taxon>
        <taxon>eudicotyledons</taxon>
        <taxon>Gunneridae</taxon>
        <taxon>Pentapetalae</taxon>
        <taxon>asterids</taxon>
        <taxon>lamiids</taxon>
        <taxon>Solanales</taxon>
        <taxon>Solanaceae</taxon>
        <taxon>Solanoideae</taxon>
        <taxon>Solaneae</taxon>
        <taxon>Solanum</taxon>
    </lineage>
</organism>
<accession>A0A0V0GP16</accession>
<feature type="non-terminal residue" evidence="1">
    <location>
        <position position="1"/>
    </location>
</feature>